<evidence type="ECO:0000256" key="1">
    <source>
        <dbReference type="ARBA" id="ARBA00004141"/>
    </source>
</evidence>
<dbReference type="PANTHER" id="PTHR34857:SF2">
    <property type="entry name" value="SLL0384 PROTEIN"/>
    <property type="match status" value="1"/>
</dbReference>
<keyword evidence="8" id="KW-1185">Reference proteome</keyword>
<evidence type="ECO:0000256" key="2">
    <source>
        <dbReference type="ARBA" id="ARBA00022475"/>
    </source>
</evidence>
<keyword evidence="2" id="KW-1003">Cell membrane</keyword>
<protein>
    <submittedName>
        <fullName evidence="7">Energy-coupling factor transporter transmembrane component T</fullName>
    </submittedName>
</protein>
<comment type="caution">
    <text evidence="7">The sequence shown here is derived from an EMBL/GenBank/DDBJ whole genome shotgun (WGS) entry which is preliminary data.</text>
</comment>
<dbReference type="CDD" id="cd16914">
    <property type="entry name" value="EcfT"/>
    <property type="match status" value="1"/>
</dbReference>
<dbReference type="Pfam" id="PF02361">
    <property type="entry name" value="CbiQ"/>
    <property type="match status" value="1"/>
</dbReference>
<dbReference type="EMBL" id="JBHSGF010000006">
    <property type="protein sequence ID" value="MFC4555528.1"/>
    <property type="molecule type" value="Genomic_DNA"/>
</dbReference>
<sequence>MGPSAPAVPSPAPGVTLVRSGNAVRDLNPTTWAVAALVLAVVSQLWPLTSVAVAVGLCALLAAVAGRLGPFLRGWAGTVLLLSAVIVAMQLLFISGPTEVFRWGILTGTREGFERGLSFAGRIMGVGTPLVLLVQVLDGHRVRLELERRRVPPQAVYVVVAALHLIPVMSRQQAAILDAQRARGVETDANWFVRARAFLPTLIPLILSSILGVEEKALALESRAFTVRGPRTSLYAVTDSGLDRALRWALAAALVGALVVRIAW</sequence>
<dbReference type="InterPro" id="IPR051611">
    <property type="entry name" value="ECF_transporter_component"/>
</dbReference>
<dbReference type="RefSeq" id="WP_164471348.1">
    <property type="nucleotide sequence ID" value="NZ_CP033325.1"/>
</dbReference>
<evidence type="ECO:0000256" key="4">
    <source>
        <dbReference type="ARBA" id="ARBA00022989"/>
    </source>
</evidence>
<proteinExistence type="predicted"/>
<keyword evidence="4 6" id="KW-1133">Transmembrane helix</keyword>
<dbReference type="InterPro" id="IPR003339">
    <property type="entry name" value="ABC/ECF_trnsptr_transmembrane"/>
</dbReference>
<dbReference type="PANTHER" id="PTHR34857">
    <property type="entry name" value="SLL0384 PROTEIN"/>
    <property type="match status" value="1"/>
</dbReference>
<evidence type="ECO:0000256" key="3">
    <source>
        <dbReference type="ARBA" id="ARBA00022692"/>
    </source>
</evidence>
<accession>A0ABV9DB80</accession>
<reference evidence="8" key="1">
    <citation type="journal article" date="2019" name="Int. J. Syst. Evol. Microbiol.">
        <title>The Global Catalogue of Microorganisms (GCM) 10K type strain sequencing project: providing services to taxonomists for standard genome sequencing and annotation.</title>
        <authorList>
            <consortium name="The Broad Institute Genomics Platform"/>
            <consortium name="The Broad Institute Genome Sequencing Center for Infectious Disease"/>
            <person name="Wu L."/>
            <person name="Ma J."/>
        </authorList>
    </citation>
    <scope>NUCLEOTIDE SEQUENCE [LARGE SCALE GENOMIC DNA]</scope>
    <source>
        <strain evidence="8">JCM 3369</strain>
    </source>
</reference>
<dbReference type="Proteomes" id="UP001595955">
    <property type="component" value="Unassembled WGS sequence"/>
</dbReference>
<keyword evidence="5 6" id="KW-0472">Membrane</keyword>
<evidence type="ECO:0000256" key="5">
    <source>
        <dbReference type="ARBA" id="ARBA00023136"/>
    </source>
</evidence>
<feature type="transmembrane region" description="Helical" evidence="6">
    <location>
        <begin position="32"/>
        <end position="63"/>
    </location>
</feature>
<comment type="subcellular location">
    <subcellularLocation>
        <location evidence="1">Membrane</location>
        <topology evidence="1">Multi-pass membrane protein</topology>
    </subcellularLocation>
</comment>
<evidence type="ECO:0000256" key="6">
    <source>
        <dbReference type="SAM" id="Phobius"/>
    </source>
</evidence>
<evidence type="ECO:0000313" key="8">
    <source>
        <dbReference type="Proteomes" id="UP001595955"/>
    </source>
</evidence>
<name>A0ABV9DB80_9MICO</name>
<evidence type="ECO:0000313" key="7">
    <source>
        <dbReference type="EMBL" id="MFC4555528.1"/>
    </source>
</evidence>
<feature type="transmembrane region" description="Helical" evidence="6">
    <location>
        <begin position="75"/>
        <end position="96"/>
    </location>
</feature>
<gene>
    <name evidence="7" type="ORF">ACFO3F_09740</name>
</gene>
<organism evidence="7 8">
    <name type="scientific">Georgenia faecalis</name>
    <dbReference type="NCBI Taxonomy" id="2483799"/>
    <lineage>
        <taxon>Bacteria</taxon>
        <taxon>Bacillati</taxon>
        <taxon>Actinomycetota</taxon>
        <taxon>Actinomycetes</taxon>
        <taxon>Micrococcales</taxon>
        <taxon>Bogoriellaceae</taxon>
        <taxon>Georgenia</taxon>
    </lineage>
</organism>
<keyword evidence="3 6" id="KW-0812">Transmembrane</keyword>